<proteinExistence type="inferred from homology"/>
<evidence type="ECO:0000256" key="5">
    <source>
        <dbReference type="ARBA" id="ARBA00023136"/>
    </source>
</evidence>
<reference evidence="9" key="1">
    <citation type="journal article" date="2020" name="Stud. Mycol.">
        <title>101 Dothideomycetes genomes: a test case for predicting lifestyles and emergence of pathogens.</title>
        <authorList>
            <person name="Haridas S."/>
            <person name="Albert R."/>
            <person name="Binder M."/>
            <person name="Bloem J."/>
            <person name="Labutti K."/>
            <person name="Salamov A."/>
            <person name="Andreopoulos B."/>
            <person name="Baker S."/>
            <person name="Barry K."/>
            <person name="Bills G."/>
            <person name="Bluhm B."/>
            <person name="Cannon C."/>
            <person name="Castanera R."/>
            <person name="Culley D."/>
            <person name="Daum C."/>
            <person name="Ezra D."/>
            <person name="Gonzalez J."/>
            <person name="Henrissat B."/>
            <person name="Kuo A."/>
            <person name="Liang C."/>
            <person name="Lipzen A."/>
            <person name="Lutzoni F."/>
            <person name="Magnuson J."/>
            <person name="Mondo S."/>
            <person name="Nolan M."/>
            <person name="Ohm R."/>
            <person name="Pangilinan J."/>
            <person name="Park H.-J."/>
            <person name="Ramirez L."/>
            <person name="Alfaro M."/>
            <person name="Sun H."/>
            <person name="Tritt A."/>
            <person name="Yoshinaga Y."/>
            <person name="Zwiers L.-H."/>
            <person name="Turgeon B."/>
            <person name="Goodwin S."/>
            <person name="Spatafora J."/>
            <person name="Crous P."/>
            <person name="Grigoriev I."/>
        </authorList>
    </citation>
    <scope>NUCLEOTIDE SEQUENCE</scope>
    <source>
        <strain evidence="9">CBS 125425</strain>
    </source>
</reference>
<dbReference type="GO" id="GO:0016020">
    <property type="term" value="C:membrane"/>
    <property type="evidence" value="ECO:0007669"/>
    <property type="project" value="UniProtKB-SubCell"/>
</dbReference>
<feature type="compositionally biased region" description="Basic and acidic residues" evidence="6">
    <location>
        <begin position="1"/>
        <end position="10"/>
    </location>
</feature>
<name>A0A9P4R856_9PLEO</name>
<comment type="subcellular location">
    <subcellularLocation>
        <location evidence="1">Membrane</location>
        <topology evidence="1">Peripheral membrane protein</topology>
    </subcellularLocation>
</comment>
<evidence type="ECO:0000256" key="2">
    <source>
        <dbReference type="ARBA" id="ARBA00005975"/>
    </source>
</evidence>
<keyword evidence="7" id="KW-1133">Transmembrane helix</keyword>
<organism evidence="9 10">
    <name type="scientific">Polyplosphaeria fusca</name>
    <dbReference type="NCBI Taxonomy" id="682080"/>
    <lineage>
        <taxon>Eukaryota</taxon>
        <taxon>Fungi</taxon>
        <taxon>Dikarya</taxon>
        <taxon>Ascomycota</taxon>
        <taxon>Pezizomycotina</taxon>
        <taxon>Dothideomycetes</taxon>
        <taxon>Pleosporomycetidae</taxon>
        <taxon>Pleosporales</taxon>
        <taxon>Tetraplosphaeriaceae</taxon>
        <taxon>Polyplosphaeria</taxon>
    </lineage>
</organism>
<accession>A0A9P4R856</accession>
<protein>
    <recommendedName>
        <fullName evidence="8">LITAF domain-containing protein</fullName>
    </recommendedName>
</protein>
<dbReference type="PANTHER" id="PTHR23292">
    <property type="entry name" value="LIPOPOLYSACCHARIDE-INDUCED TUMOR NECROSIS FACTOR-ALPHA FACTOR"/>
    <property type="match status" value="1"/>
</dbReference>
<keyword evidence="4" id="KW-0862">Zinc</keyword>
<feature type="domain" description="LITAF" evidence="8">
    <location>
        <begin position="50"/>
        <end position="156"/>
    </location>
</feature>
<dbReference type="AlphaFoldDB" id="A0A9P4R856"/>
<evidence type="ECO:0000259" key="8">
    <source>
        <dbReference type="PROSITE" id="PS51837"/>
    </source>
</evidence>
<dbReference type="Proteomes" id="UP000799444">
    <property type="component" value="Unassembled WGS sequence"/>
</dbReference>
<evidence type="ECO:0000256" key="1">
    <source>
        <dbReference type="ARBA" id="ARBA00004170"/>
    </source>
</evidence>
<keyword evidence="7" id="KW-0812">Transmembrane</keyword>
<feature type="compositionally biased region" description="Polar residues" evidence="6">
    <location>
        <begin position="31"/>
        <end position="53"/>
    </location>
</feature>
<dbReference type="OrthoDB" id="3784941at2759"/>
<feature type="transmembrane region" description="Helical" evidence="7">
    <location>
        <begin position="112"/>
        <end position="133"/>
    </location>
</feature>
<sequence length="212" mass="23390">MSTSEVKDNNATKQGSPPPLDEPFKNKETAKSPTTTTGQDAQGANAKSTKDSTMVTDLEHLGESPAYIDCPYCEKRTLTRVEQNDSSQTTHVNPFLCLLRLMYVLRPAYHSYRLAAALCCLCCGVITVCIPFLCHWCADIDHRCSECGKQVSHKPHDGPVQARYPTGSKERPSKYAAMPAAQREQLVLPLVEQQPERIEPIVAAPPEKAHVP</sequence>
<dbReference type="PROSITE" id="PS51837">
    <property type="entry name" value="LITAF"/>
    <property type="match status" value="1"/>
</dbReference>
<dbReference type="InterPro" id="IPR037519">
    <property type="entry name" value="LITAF_fam"/>
</dbReference>
<dbReference type="Pfam" id="PF10601">
    <property type="entry name" value="zf-LITAF-like"/>
    <property type="match status" value="2"/>
</dbReference>
<comment type="similarity">
    <text evidence="2">Belongs to the CDIP1/LITAF family.</text>
</comment>
<evidence type="ECO:0000256" key="3">
    <source>
        <dbReference type="ARBA" id="ARBA00022723"/>
    </source>
</evidence>
<feature type="region of interest" description="Disordered" evidence="6">
    <location>
        <begin position="154"/>
        <end position="174"/>
    </location>
</feature>
<keyword evidence="5 7" id="KW-0472">Membrane</keyword>
<evidence type="ECO:0000313" key="9">
    <source>
        <dbReference type="EMBL" id="KAF2738502.1"/>
    </source>
</evidence>
<evidence type="ECO:0000256" key="7">
    <source>
        <dbReference type="SAM" id="Phobius"/>
    </source>
</evidence>
<evidence type="ECO:0000256" key="4">
    <source>
        <dbReference type="ARBA" id="ARBA00022833"/>
    </source>
</evidence>
<feature type="region of interest" description="Disordered" evidence="6">
    <location>
        <begin position="1"/>
        <end position="53"/>
    </location>
</feature>
<dbReference type="EMBL" id="ML996109">
    <property type="protein sequence ID" value="KAF2738502.1"/>
    <property type="molecule type" value="Genomic_DNA"/>
</dbReference>
<keyword evidence="10" id="KW-1185">Reference proteome</keyword>
<keyword evidence="3" id="KW-0479">Metal-binding</keyword>
<dbReference type="InterPro" id="IPR006629">
    <property type="entry name" value="LITAF"/>
</dbReference>
<comment type="caution">
    <text evidence="9">The sequence shown here is derived from an EMBL/GenBank/DDBJ whole genome shotgun (WGS) entry which is preliminary data.</text>
</comment>
<evidence type="ECO:0000256" key="6">
    <source>
        <dbReference type="SAM" id="MobiDB-lite"/>
    </source>
</evidence>
<gene>
    <name evidence="9" type="ORF">EJ04DRAFT_509645</name>
</gene>
<dbReference type="GO" id="GO:0008270">
    <property type="term" value="F:zinc ion binding"/>
    <property type="evidence" value="ECO:0007669"/>
    <property type="project" value="TreeGrafter"/>
</dbReference>
<dbReference type="PANTHER" id="PTHR23292:SF6">
    <property type="entry name" value="FI16602P1-RELATED"/>
    <property type="match status" value="1"/>
</dbReference>
<evidence type="ECO:0000313" key="10">
    <source>
        <dbReference type="Proteomes" id="UP000799444"/>
    </source>
</evidence>